<dbReference type="Proteomes" id="UP001149165">
    <property type="component" value="Unassembled WGS sequence"/>
</dbReference>
<reference evidence="3" key="1">
    <citation type="submission" date="2022-11" db="EMBL/GenBank/DDBJ databases">
        <authorList>
            <person name="Petersen C."/>
        </authorList>
    </citation>
    <scope>NUCLEOTIDE SEQUENCE</scope>
    <source>
        <strain evidence="3">IBT 30069</strain>
    </source>
</reference>
<evidence type="ECO:0000259" key="2">
    <source>
        <dbReference type="Pfam" id="PF00561"/>
    </source>
</evidence>
<organism evidence="3 4">
    <name type="scientific">Penicillium angulare</name>
    <dbReference type="NCBI Taxonomy" id="116970"/>
    <lineage>
        <taxon>Eukaryota</taxon>
        <taxon>Fungi</taxon>
        <taxon>Dikarya</taxon>
        <taxon>Ascomycota</taxon>
        <taxon>Pezizomycotina</taxon>
        <taxon>Eurotiomycetes</taxon>
        <taxon>Eurotiomycetidae</taxon>
        <taxon>Eurotiales</taxon>
        <taxon>Aspergillaceae</taxon>
        <taxon>Penicillium</taxon>
    </lineage>
</organism>
<sequence>MSFATTDDQQEIYYEVHGTGPQTLVFVSGYFGVTHIWQNLIRQLSTQYRCIAYDSRGFGRSSKPPGAESYSVPRHAADLHTVLNACQATTDPSVLVTHSMGGNIGAAFYLAHPELVSGIVYSGTYVDGPHIQQRLTYEMLTSGVKSPSQCVDFYTAMGLDSTTALEAAKWPAHSRRHNGAALLAFDIGDRYASIKVPGLIVQGELDQATPPDISAQSIAEQMPRCHLEVLKGVRHFPPTEASLKMGKLVEDFVRDIPLA</sequence>
<evidence type="ECO:0000256" key="1">
    <source>
        <dbReference type="ARBA" id="ARBA00022801"/>
    </source>
</evidence>
<feature type="domain" description="AB hydrolase-1" evidence="2">
    <location>
        <begin position="23"/>
        <end position="124"/>
    </location>
</feature>
<reference evidence="3" key="2">
    <citation type="journal article" date="2023" name="IMA Fungus">
        <title>Comparative genomic study of the Penicillium genus elucidates a diverse pangenome and 15 lateral gene transfer events.</title>
        <authorList>
            <person name="Petersen C."/>
            <person name="Sorensen T."/>
            <person name="Nielsen M.R."/>
            <person name="Sondergaard T.E."/>
            <person name="Sorensen J.L."/>
            <person name="Fitzpatrick D.A."/>
            <person name="Frisvad J.C."/>
            <person name="Nielsen K.L."/>
        </authorList>
    </citation>
    <scope>NUCLEOTIDE SEQUENCE</scope>
    <source>
        <strain evidence="3">IBT 30069</strain>
    </source>
</reference>
<dbReference type="GO" id="GO:0072330">
    <property type="term" value="P:monocarboxylic acid biosynthetic process"/>
    <property type="evidence" value="ECO:0007669"/>
    <property type="project" value="UniProtKB-ARBA"/>
</dbReference>
<accession>A0A9W9FAW1</accession>
<protein>
    <submittedName>
        <fullName evidence="3">Alpha/beta fold family hydrolase</fullName>
    </submittedName>
</protein>
<dbReference type="SUPFAM" id="SSF53474">
    <property type="entry name" value="alpha/beta-Hydrolases"/>
    <property type="match status" value="1"/>
</dbReference>
<gene>
    <name evidence="3" type="ORF">N7456_007497</name>
</gene>
<dbReference type="GO" id="GO:0017000">
    <property type="term" value="P:antibiotic biosynthetic process"/>
    <property type="evidence" value="ECO:0007669"/>
    <property type="project" value="UniProtKB-ARBA"/>
</dbReference>
<dbReference type="Pfam" id="PF00561">
    <property type="entry name" value="Abhydrolase_1"/>
    <property type="match status" value="1"/>
</dbReference>
<dbReference type="InterPro" id="IPR000073">
    <property type="entry name" value="AB_hydrolase_1"/>
</dbReference>
<dbReference type="PANTHER" id="PTHR43798">
    <property type="entry name" value="MONOACYLGLYCEROL LIPASE"/>
    <property type="match status" value="1"/>
</dbReference>
<evidence type="ECO:0000313" key="3">
    <source>
        <dbReference type="EMBL" id="KAJ5096776.1"/>
    </source>
</evidence>
<dbReference type="GO" id="GO:0016787">
    <property type="term" value="F:hydrolase activity"/>
    <property type="evidence" value="ECO:0007669"/>
    <property type="project" value="UniProtKB-KW"/>
</dbReference>
<evidence type="ECO:0000313" key="4">
    <source>
        <dbReference type="Proteomes" id="UP001149165"/>
    </source>
</evidence>
<comment type="caution">
    <text evidence="3">The sequence shown here is derived from an EMBL/GenBank/DDBJ whole genome shotgun (WGS) entry which is preliminary data.</text>
</comment>
<dbReference type="AlphaFoldDB" id="A0A9W9FAW1"/>
<dbReference type="InterPro" id="IPR029058">
    <property type="entry name" value="AB_hydrolase_fold"/>
</dbReference>
<dbReference type="PANTHER" id="PTHR43798:SF31">
    <property type="entry name" value="AB HYDROLASE SUPERFAMILY PROTEIN YCLE"/>
    <property type="match status" value="1"/>
</dbReference>
<proteinExistence type="predicted"/>
<dbReference type="GO" id="GO:0016020">
    <property type="term" value="C:membrane"/>
    <property type="evidence" value="ECO:0007669"/>
    <property type="project" value="TreeGrafter"/>
</dbReference>
<dbReference type="Gene3D" id="3.40.50.1820">
    <property type="entry name" value="alpha/beta hydrolase"/>
    <property type="match status" value="1"/>
</dbReference>
<dbReference type="InterPro" id="IPR050266">
    <property type="entry name" value="AB_hydrolase_sf"/>
</dbReference>
<dbReference type="EMBL" id="JAPQKH010000005">
    <property type="protein sequence ID" value="KAJ5096776.1"/>
    <property type="molecule type" value="Genomic_DNA"/>
</dbReference>
<dbReference type="OrthoDB" id="284184at2759"/>
<keyword evidence="1 3" id="KW-0378">Hydrolase</keyword>
<name>A0A9W9FAW1_9EURO</name>
<dbReference type="PRINTS" id="PR00111">
    <property type="entry name" value="ABHYDROLASE"/>
</dbReference>
<keyword evidence="4" id="KW-1185">Reference proteome</keyword>